<dbReference type="PANTHER" id="PTHR43575">
    <property type="entry name" value="PROTEIN ABCI7, CHLOROPLASTIC"/>
    <property type="match status" value="1"/>
</dbReference>
<dbReference type="EMBL" id="AENT01000032">
    <property type="protein sequence ID" value="EFR42118.1"/>
    <property type="molecule type" value="Genomic_DNA"/>
</dbReference>
<dbReference type="Proteomes" id="UP000004594">
    <property type="component" value="Unassembled WGS sequence"/>
</dbReference>
<dbReference type="eggNOG" id="COG0719">
    <property type="taxonomic scope" value="Bacteria"/>
</dbReference>
<dbReference type="InterPro" id="IPR000825">
    <property type="entry name" value="SUF_FeS_clus_asmbl_SufBD_core"/>
</dbReference>
<dbReference type="Pfam" id="PF01458">
    <property type="entry name" value="SUFBD_core"/>
    <property type="match status" value="1"/>
</dbReference>
<dbReference type="SUPFAM" id="SSF101960">
    <property type="entry name" value="Stabilizer of iron transporter SufD"/>
    <property type="match status" value="1"/>
</dbReference>
<gene>
    <name evidence="2" type="ORF">HMPREF9220_0298</name>
</gene>
<dbReference type="PANTHER" id="PTHR43575:SF1">
    <property type="entry name" value="PROTEIN ABCI7, CHLOROPLASTIC"/>
    <property type="match status" value="1"/>
</dbReference>
<sequence length="351" mass="39522">MREIRVNRLPTLTYRYLKTNDTPFMFKTPENIANAVFSENKYLKKEFNFPETYKGACEETIKAALEGHTYTIKIPENVKTKLIIEINTSEELKDFSGAFHVILEESSELELVWKYKGEKNIATILTAVQYDVGKNAELKVSRIQDGFEDASIYDERNIIMAENAHAEFVAAEFGGKEVIVHSYAQLLGNNSSLFESAVYMASGNQKVDFFYHIDCIGKNTDGNIDVKGALSDYSKKVFRGILNFINGCSGSVGDESDIAIQLDPTARNVSLPLLLCTEDDVQGNHASSAGQLDNNVLYFLMTRGFTKTEARHIIVESLICPLIDKMDESIRDEVMNIVKIQLESREENCEQ</sequence>
<organism evidence="2 3">
    <name type="scientific">Dialister micraerophilus UPII 345-E</name>
    <dbReference type="NCBI Taxonomy" id="910314"/>
    <lineage>
        <taxon>Bacteria</taxon>
        <taxon>Bacillati</taxon>
        <taxon>Bacillota</taxon>
        <taxon>Negativicutes</taxon>
        <taxon>Veillonellales</taxon>
        <taxon>Veillonellaceae</taxon>
        <taxon>Dialister</taxon>
    </lineage>
</organism>
<comment type="caution">
    <text evidence="2">The sequence shown here is derived from an EMBL/GenBank/DDBJ whole genome shotgun (WGS) entry which is preliminary data.</text>
</comment>
<dbReference type="RefSeq" id="WP_007555330.1">
    <property type="nucleotide sequence ID" value="NZ_AENT01000032.1"/>
</dbReference>
<dbReference type="AlphaFoldDB" id="E4LAR9"/>
<protein>
    <submittedName>
        <fullName evidence="2">SufB/sufD domain protein</fullName>
    </submittedName>
</protein>
<reference evidence="2 3" key="1">
    <citation type="submission" date="2010-11" db="EMBL/GenBank/DDBJ databases">
        <authorList>
            <person name="Durkin A.S."/>
            <person name="Madupu R."/>
            <person name="Torralba M."/>
            <person name="Gillis M."/>
            <person name="Methe B."/>
            <person name="Sutton G."/>
            <person name="Nelson K.E."/>
        </authorList>
    </citation>
    <scope>NUCLEOTIDE SEQUENCE [LARGE SCALE GENOMIC DNA]</scope>
    <source>
        <strain evidence="2 3">UPII 345-E</strain>
    </source>
</reference>
<evidence type="ECO:0000259" key="1">
    <source>
        <dbReference type="Pfam" id="PF01458"/>
    </source>
</evidence>
<proteinExistence type="predicted"/>
<name>E4LAR9_9FIRM</name>
<dbReference type="GO" id="GO:0016226">
    <property type="term" value="P:iron-sulfur cluster assembly"/>
    <property type="evidence" value="ECO:0007669"/>
    <property type="project" value="InterPro"/>
</dbReference>
<accession>E4LAR9</accession>
<dbReference type="InterPro" id="IPR037284">
    <property type="entry name" value="SUF_FeS_clus_asmbl_SufBD_sf"/>
</dbReference>
<dbReference type="OrthoDB" id="9803529at2"/>
<feature type="domain" description="SUF system FeS cluster assembly SufBD core" evidence="1">
    <location>
        <begin position="96"/>
        <end position="316"/>
    </location>
</feature>
<evidence type="ECO:0000313" key="3">
    <source>
        <dbReference type="Proteomes" id="UP000004594"/>
    </source>
</evidence>
<dbReference type="InterPro" id="IPR055346">
    <property type="entry name" value="Fe-S_cluster_assembly_SufBD"/>
</dbReference>
<evidence type="ECO:0000313" key="2">
    <source>
        <dbReference type="EMBL" id="EFR42118.1"/>
    </source>
</evidence>